<organism evidence="1">
    <name type="scientific">marine metagenome</name>
    <dbReference type="NCBI Taxonomy" id="408172"/>
    <lineage>
        <taxon>unclassified sequences</taxon>
        <taxon>metagenomes</taxon>
        <taxon>ecological metagenomes</taxon>
    </lineage>
</organism>
<evidence type="ECO:0000313" key="1">
    <source>
        <dbReference type="EMBL" id="SVA04401.1"/>
    </source>
</evidence>
<gene>
    <name evidence="1" type="ORF">METZ01_LOCUS57255</name>
</gene>
<dbReference type="AlphaFoldDB" id="A0A381SM47"/>
<reference evidence="1" key="1">
    <citation type="submission" date="2018-05" db="EMBL/GenBank/DDBJ databases">
        <authorList>
            <person name="Lanie J.A."/>
            <person name="Ng W.-L."/>
            <person name="Kazmierczak K.M."/>
            <person name="Andrzejewski T.M."/>
            <person name="Davidsen T.M."/>
            <person name="Wayne K.J."/>
            <person name="Tettelin H."/>
            <person name="Glass J.I."/>
            <person name="Rusch D."/>
            <person name="Podicherti R."/>
            <person name="Tsui H.-C.T."/>
            <person name="Winkler M.E."/>
        </authorList>
    </citation>
    <scope>NUCLEOTIDE SEQUENCE</scope>
</reference>
<name>A0A381SM47_9ZZZZ</name>
<accession>A0A381SM47</accession>
<sequence>MKHILFSTLSFTLAFLAGSPTALAGDRDAMVGTWKIAEFQDDGRDRMSRLGYKKDKKTGDEKFPSLVVSKDEIQVLRGDGKRELKNGLSNCAWKRCTLDESASPKTIDLVGFAGKEGDQEKTYLALYTLEGDKLTICYRETGKGRPTKFESDGDMNLMVCERIAAEPVGEDK</sequence>
<proteinExistence type="predicted"/>
<dbReference type="InterPro" id="IPR017504">
    <property type="entry name" value="CHP03067_Planctomycetes"/>
</dbReference>
<protein>
    <submittedName>
        <fullName evidence="1">Uncharacterized protein</fullName>
    </submittedName>
</protein>
<dbReference type="NCBIfam" id="TIGR03067">
    <property type="entry name" value="Planc_TIGR03067"/>
    <property type="match status" value="1"/>
</dbReference>
<dbReference type="EMBL" id="UINC01003221">
    <property type="protein sequence ID" value="SVA04401.1"/>
    <property type="molecule type" value="Genomic_DNA"/>
</dbReference>